<accession>A0A382N9D6</accession>
<sequence>MLDQIVDKVVPAQAHPLTFHCGMQEHRVVVCNSHP</sequence>
<feature type="non-terminal residue" evidence="1">
    <location>
        <position position="35"/>
    </location>
</feature>
<name>A0A382N9D6_9ZZZZ</name>
<reference evidence="1" key="1">
    <citation type="submission" date="2018-05" db="EMBL/GenBank/DDBJ databases">
        <authorList>
            <person name="Lanie J.A."/>
            <person name="Ng W.-L."/>
            <person name="Kazmierczak K.M."/>
            <person name="Andrzejewski T.M."/>
            <person name="Davidsen T.M."/>
            <person name="Wayne K.J."/>
            <person name="Tettelin H."/>
            <person name="Glass J.I."/>
            <person name="Rusch D."/>
            <person name="Podicherti R."/>
            <person name="Tsui H.-C.T."/>
            <person name="Winkler M.E."/>
        </authorList>
    </citation>
    <scope>NUCLEOTIDE SEQUENCE</scope>
</reference>
<gene>
    <name evidence="1" type="ORF">METZ01_LOCUS310012</name>
</gene>
<dbReference type="AlphaFoldDB" id="A0A382N9D6"/>
<protein>
    <submittedName>
        <fullName evidence="1">Uncharacterized protein</fullName>
    </submittedName>
</protein>
<proteinExistence type="predicted"/>
<evidence type="ECO:0000313" key="1">
    <source>
        <dbReference type="EMBL" id="SVC57158.1"/>
    </source>
</evidence>
<dbReference type="EMBL" id="UINC01098551">
    <property type="protein sequence ID" value="SVC57158.1"/>
    <property type="molecule type" value="Genomic_DNA"/>
</dbReference>
<organism evidence="1">
    <name type="scientific">marine metagenome</name>
    <dbReference type="NCBI Taxonomy" id="408172"/>
    <lineage>
        <taxon>unclassified sequences</taxon>
        <taxon>metagenomes</taxon>
        <taxon>ecological metagenomes</taxon>
    </lineage>
</organism>